<dbReference type="Gene3D" id="1.10.472.10">
    <property type="entry name" value="Cyclin-like"/>
    <property type="match status" value="1"/>
</dbReference>
<dbReference type="EMBL" id="KF901003">
    <property type="protein sequence ID" value="AIF14536.1"/>
    <property type="molecule type" value="Genomic_DNA"/>
</dbReference>
<dbReference type="PANTHER" id="PTHR11618">
    <property type="entry name" value="TRANSCRIPTION INITIATION FACTOR IIB-RELATED"/>
    <property type="match status" value="1"/>
</dbReference>
<dbReference type="GO" id="GO:0097550">
    <property type="term" value="C:transcription preinitiation complex"/>
    <property type="evidence" value="ECO:0007669"/>
    <property type="project" value="TreeGrafter"/>
</dbReference>
<dbReference type="GO" id="GO:0017025">
    <property type="term" value="F:TBP-class protein binding"/>
    <property type="evidence" value="ECO:0007669"/>
    <property type="project" value="InterPro"/>
</dbReference>
<name>A0A075HDD4_9ARCH</name>
<accession>A0A075HDD4</accession>
<dbReference type="Pfam" id="PF00382">
    <property type="entry name" value="TFIIB"/>
    <property type="match status" value="2"/>
</dbReference>
<keyword evidence="2" id="KW-0804">Transcription</keyword>
<dbReference type="AlphaFoldDB" id="A0A075HDD4"/>
<organism evidence="4">
    <name type="scientific">uncultured marine thaumarchaeote KM3_67_E02</name>
    <dbReference type="NCBI Taxonomy" id="1456235"/>
    <lineage>
        <taxon>Archaea</taxon>
        <taxon>Nitrososphaerota</taxon>
        <taxon>environmental samples</taxon>
    </lineage>
</organism>
<dbReference type="InterPro" id="IPR013150">
    <property type="entry name" value="TFIIB_cyclin"/>
</dbReference>
<protein>
    <submittedName>
        <fullName evidence="4">Transcription factor TFIIB cyclin-related protein (TFIIB, GTF2B, SUA7, tfb)</fullName>
    </submittedName>
</protein>
<feature type="domain" description="Transcription factor TFIIB cyclin-like" evidence="3">
    <location>
        <begin position="78"/>
        <end position="159"/>
    </location>
</feature>
<sequence>MLDSKDTCPTGGNHKWVYDIVGEKSCTKCGLWKKVTSEVGYSAEKGDYGLGGTVGKKGSGFKKIAPNTKFLSFDKILALAKKLIKAYTEKVSSQKIISSRTEELFKNSRKILKGKDTASFVAACLHIACREQEIPSSPIIISELANVKRDKLIDIFNQICKLHKISLPLDKADKKVRYVASKASMPELFSRKAIKILNRIPSIETGSNPTGIAAAALYLVSEDNVNAVTQKQLAEITLLNPQTIGNSVRRLRKDLKKYKIKF</sequence>
<dbReference type="PANTHER" id="PTHR11618:SF13">
    <property type="entry name" value="TRANSCRIPTION INITIATION FACTOR IIB"/>
    <property type="match status" value="1"/>
</dbReference>
<evidence type="ECO:0000313" key="4">
    <source>
        <dbReference type="EMBL" id="AIF14536.1"/>
    </source>
</evidence>
<dbReference type="GO" id="GO:0070897">
    <property type="term" value="P:transcription preinitiation complex assembly"/>
    <property type="evidence" value="ECO:0007669"/>
    <property type="project" value="InterPro"/>
</dbReference>
<feature type="domain" description="Transcription factor TFIIB cyclin-like" evidence="3">
    <location>
        <begin position="167"/>
        <end position="250"/>
    </location>
</feature>
<reference evidence="4" key="1">
    <citation type="journal article" date="2014" name="Genome Biol. Evol.">
        <title>Pangenome evidence for extensive interdomain horizontal transfer affecting lineage core and shell genes in uncultured planktonic thaumarchaeota and euryarchaeota.</title>
        <authorList>
            <person name="Deschamps P."/>
            <person name="Zivanovic Y."/>
            <person name="Moreira D."/>
            <person name="Rodriguez-Valera F."/>
            <person name="Lopez-Garcia P."/>
        </authorList>
    </citation>
    <scope>NUCLEOTIDE SEQUENCE</scope>
</reference>
<evidence type="ECO:0000256" key="2">
    <source>
        <dbReference type="ARBA" id="ARBA00023163"/>
    </source>
</evidence>
<evidence type="ECO:0000259" key="3">
    <source>
        <dbReference type="Pfam" id="PF00382"/>
    </source>
</evidence>
<dbReference type="PRINTS" id="PR00685">
    <property type="entry name" value="TIFACTORIIB"/>
</dbReference>
<proteinExistence type="predicted"/>
<evidence type="ECO:0000256" key="1">
    <source>
        <dbReference type="ARBA" id="ARBA00023015"/>
    </source>
</evidence>
<dbReference type="Gene3D" id="1.10.472.170">
    <property type="match status" value="1"/>
</dbReference>
<keyword evidence="1" id="KW-0805">Transcription regulation</keyword>
<dbReference type="InterPro" id="IPR000812">
    <property type="entry name" value="TFIIB"/>
</dbReference>
<gene>
    <name evidence="4" type="primary">GTF2B</name>
    <name evidence="4" type="synonym">SUA7</name>
    <name evidence="4" type="synonym">tfb</name>
    <name evidence="4" type="synonym">TFIIB</name>
</gene>
<dbReference type="InterPro" id="IPR036915">
    <property type="entry name" value="Cyclin-like_sf"/>
</dbReference>
<dbReference type="SUPFAM" id="SSF47954">
    <property type="entry name" value="Cyclin-like"/>
    <property type="match status" value="2"/>
</dbReference>